<feature type="transmembrane region" description="Helical" evidence="1">
    <location>
        <begin position="273"/>
        <end position="295"/>
    </location>
</feature>
<feature type="transmembrane region" description="Helical" evidence="1">
    <location>
        <begin position="540"/>
        <end position="557"/>
    </location>
</feature>
<keyword evidence="1" id="KW-0812">Transmembrane</keyword>
<feature type="transmembrane region" description="Helical" evidence="1">
    <location>
        <begin position="62"/>
        <end position="81"/>
    </location>
</feature>
<dbReference type="AlphaFoldDB" id="A0A5P2FWI6"/>
<protein>
    <submittedName>
        <fullName evidence="2">Uncharacterized protein</fullName>
    </submittedName>
</protein>
<sequence>MNILDKLFLKLTLVPKGLYQKMNVNVHQLECILMTKLEMDDRTPSSLMKMGRRKKKKELSNARWGDFFINLIMGLLMAIPVLNGGKNYTEISFFYFVMLTVLLSITTLSGLAEILLSGKDNFIILPRPVSNGTVALSRNFHVLIRVLTLAFPLFLPGVILVAIGWSPLFSLGLLIGCFSTCFFSSFIVSAFYLILMQWLSPKRLASVLGMLQVIAFVGIYLGFQILPRFLGTNEDDGINFSISLQDWMVFFPSYWYAMVIRFFNHGVMNMTSWVGFALTFVSPFIFLFIILKFLAPSFASKLYQINGSVDTPKVRKKQITTKTQKSLAQKLSTIFTKKGAERGAFVFVWKMSGRLREFKTKVYPMFGYVIFYAVIIGGVKKGHMFSLDDLRGQTSYGKRMVLASIYSLFMLSLALAYQMNVAENFKAAWIYFTKPIDRPGKIILGALKGLLVKYFMPFAIIIFLLFLIIVGPKIIPNLLLGFCNVILVSVVMMLGGKKQLPFSIFENNSAKGNDYIKNLLRMLLIGFLGVGHYLIYSFTWAVWLVLLLVILAIWYIMTSIRDISWSQIDNENL</sequence>
<feature type="transmembrane region" description="Helical" evidence="1">
    <location>
        <begin position="93"/>
        <end position="116"/>
    </location>
</feature>
<feature type="transmembrane region" description="Helical" evidence="1">
    <location>
        <begin position="171"/>
        <end position="195"/>
    </location>
</feature>
<organism evidence="2 3">
    <name type="scientific">Rhizosphaericola mali</name>
    <dbReference type="NCBI Taxonomy" id="2545455"/>
    <lineage>
        <taxon>Bacteria</taxon>
        <taxon>Pseudomonadati</taxon>
        <taxon>Bacteroidota</taxon>
        <taxon>Chitinophagia</taxon>
        <taxon>Chitinophagales</taxon>
        <taxon>Chitinophagaceae</taxon>
        <taxon>Rhizosphaericola</taxon>
    </lineage>
</organism>
<dbReference type="RefSeq" id="WP_131328422.1">
    <property type="nucleotide sequence ID" value="NZ_CP044016.1"/>
</dbReference>
<feature type="transmembrane region" description="Helical" evidence="1">
    <location>
        <begin position="207"/>
        <end position="226"/>
    </location>
</feature>
<feature type="transmembrane region" description="Helical" evidence="1">
    <location>
        <begin position="400"/>
        <end position="421"/>
    </location>
</feature>
<evidence type="ECO:0000256" key="1">
    <source>
        <dbReference type="SAM" id="Phobius"/>
    </source>
</evidence>
<dbReference type="EMBL" id="CP044016">
    <property type="protein sequence ID" value="QES87545.1"/>
    <property type="molecule type" value="Genomic_DNA"/>
</dbReference>
<dbReference type="OrthoDB" id="2659138at2"/>
<keyword evidence="3" id="KW-1185">Reference proteome</keyword>
<feature type="transmembrane region" description="Helical" evidence="1">
    <location>
        <begin position="142"/>
        <end position="165"/>
    </location>
</feature>
<evidence type="ECO:0000313" key="3">
    <source>
        <dbReference type="Proteomes" id="UP000292424"/>
    </source>
</evidence>
<proteinExistence type="predicted"/>
<keyword evidence="1" id="KW-0472">Membrane</keyword>
<name>A0A5P2FWI6_9BACT</name>
<gene>
    <name evidence="2" type="ORF">E0W69_002305</name>
</gene>
<feature type="transmembrane region" description="Helical" evidence="1">
    <location>
        <begin position="442"/>
        <end position="468"/>
    </location>
</feature>
<dbReference type="Proteomes" id="UP000292424">
    <property type="component" value="Chromosome"/>
</dbReference>
<feature type="transmembrane region" description="Helical" evidence="1">
    <location>
        <begin position="474"/>
        <end position="494"/>
    </location>
</feature>
<feature type="transmembrane region" description="Helical" evidence="1">
    <location>
        <begin position="362"/>
        <end position="380"/>
    </location>
</feature>
<evidence type="ECO:0000313" key="2">
    <source>
        <dbReference type="EMBL" id="QES87545.1"/>
    </source>
</evidence>
<accession>A0A5P2FWI6</accession>
<reference evidence="2 3" key="1">
    <citation type="submission" date="2019-09" db="EMBL/GenBank/DDBJ databases">
        <title>Complete genome sequence of Arachidicoccus sp. B3-10 isolated from apple orchard soil.</title>
        <authorList>
            <person name="Kim H.S."/>
            <person name="Han K.-I."/>
            <person name="Suh M.K."/>
            <person name="Lee K.C."/>
            <person name="Eom M.K."/>
            <person name="Kim J.-S."/>
            <person name="Kang S.W."/>
            <person name="Sin Y."/>
            <person name="Lee J.-S."/>
        </authorList>
    </citation>
    <scope>NUCLEOTIDE SEQUENCE [LARGE SCALE GENOMIC DNA]</scope>
    <source>
        <strain evidence="2 3">B3-10</strain>
    </source>
</reference>
<dbReference type="KEGG" id="arac:E0W69_002305"/>
<keyword evidence="1" id="KW-1133">Transmembrane helix</keyword>